<dbReference type="InterPro" id="IPR016667">
    <property type="entry name" value="Caps_polysacc_synth_CpsB/CapC"/>
</dbReference>
<dbReference type="Gene3D" id="3.20.20.140">
    <property type="entry name" value="Metal-dependent hydrolases"/>
    <property type="match status" value="1"/>
</dbReference>
<protein>
    <recommendedName>
        <fullName evidence="2">protein-tyrosine-phosphatase</fullName>
        <ecNumber evidence="2">3.1.3.48</ecNumber>
    </recommendedName>
</protein>
<dbReference type="eggNOG" id="COG4464">
    <property type="taxonomic scope" value="Bacteria"/>
</dbReference>
<name>A1ZKR1_MICM2</name>
<dbReference type="PIRSF" id="PIRSF016557">
    <property type="entry name" value="Caps_synth_CpsB"/>
    <property type="match status" value="1"/>
</dbReference>
<dbReference type="Pfam" id="PF19567">
    <property type="entry name" value="CpsB_CapC"/>
    <property type="match status" value="1"/>
</dbReference>
<dbReference type="Proteomes" id="UP000004095">
    <property type="component" value="Unassembled WGS sequence"/>
</dbReference>
<dbReference type="InterPro" id="IPR016195">
    <property type="entry name" value="Pol/histidinol_Pase-like"/>
</dbReference>
<evidence type="ECO:0000313" key="5">
    <source>
        <dbReference type="EMBL" id="EAY28877.1"/>
    </source>
</evidence>
<keyword evidence="3" id="KW-0378">Hydrolase</keyword>
<dbReference type="AlphaFoldDB" id="A1ZKR1"/>
<gene>
    <name evidence="5" type="ORF">M23134_00030</name>
</gene>
<evidence type="ECO:0000256" key="1">
    <source>
        <dbReference type="ARBA" id="ARBA00005750"/>
    </source>
</evidence>
<evidence type="ECO:0000256" key="3">
    <source>
        <dbReference type="ARBA" id="ARBA00022801"/>
    </source>
</evidence>
<sequence>MLNLWKHKSTIRSKKSEPFIHTDIHSHLLPAIDDGSKTYEESIELLKEFVALGYQKVITTPHIMSDFYRNTPEIIHSKLRRLRSKAKEHQVNIEIDAAAEYYMDDWFIHQVNRKVPLLTFGEQYLLFETSFMNKPNQFFDVLFKLQTQGYKPVMAHPERYTYLHNDFDLVKRIHKQGILLQINLNSLEGYYGKPAQKLAEKLIDNKMVNLAGSDCHGKRHIESLRRIQKKKYYQKLQHLTLINNQL</sequence>
<reference evidence="5 6" key="1">
    <citation type="submission" date="2007-01" db="EMBL/GenBank/DDBJ databases">
        <authorList>
            <person name="Haygood M."/>
            <person name="Podell S."/>
            <person name="Anderson C."/>
            <person name="Hopkinson B."/>
            <person name="Roe K."/>
            <person name="Barbeau K."/>
            <person name="Gaasterland T."/>
            <person name="Ferriera S."/>
            <person name="Johnson J."/>
            <person name="Kravitz S."/>
            <person name="Beeson K."/>
            <person name="Sutton G."/>
            <person name="Rogers Y.-H."/>
            <person name="Friedman R."/>
            <person name="Frazier M."/>
            <person name="Venter J.C."/>
        </authorList>
    </citation>
    <scope>NUCLEOTIDE SEQUENCE [LARGE SCALE GENOMIC DNA]</scope>
    <source>
        <strain evidence="5 6">ATCC 23134</strain>
    </source>
</reference>
<proteinExistence type="inferred from homology"/>
<dbReference type="EMBL" id="AAWS01000013">
    <property type="protein sequence ID" value="EAY28877.1"/>
    <property type="molecule type" value="Genomic_DNA"/>
</dbReference>
<comment type="caution">
    <text evidence="5">The sequence shown here is derived from an EMBL/GenBank/DDBJ whole genome shotgun (WGS) entry which is preliminary data.</text>
</comment>
<dbReference type="RefSeq" id="WP_002696991.1">
    <property type="nucleotide sequence ID" value="NZ_AAWS01000013.1"/>
</dbReference>
<comment type="catalytic activity">
    <reaction evidence="4">
        <text>O-phospho-L-tyrosyl-[protein] + H2O = L-tyrosyl-[protein] + phosphate</text>
        <dbReference type="Rhea" id="RHEA:10684"/>
        <dbReference type="Rhea" id="RHEA-COMP:10136"/>
        <dbReference type="Rhea" id="RHEA-COMP:20101"/>
        <dbReference type="ChEBI" id="CHEBI:15377"/>
        <dbReference type="ChEBI" id="CHEBI:43474"/>
        <dbReference type="ChEBI" id="CHEBI:46858"/>
        <dbReference type="ChEBI" id="CHEBI:61978"/>
        <dbReference type="EC" id="3.1.3.48"/>
    </reaction>
</comment>
<evidence type="ECO:0000256" key="4">
    <source>
        <dbReference type="ARBA" id="ARBA00051722"/>
    </source>
</evidence>
<dbReference type="GO" id="GO:0030145">
    <property type="term" value="F:manganese ion binding"/>
    <property type="evidence" value="ECO:0007669"/>
    <property type="project" value="InterPro"/>
</dbReference>
<dbReference type="SUPFAM" id="SSF89550">
    <property type="entry name" value="PHP domain-like"/>
    <property type="match status" value="1"/>
</dbReference>
<keyword evidence="6" id="KW-1185">Reference proteome</keyword>
<accession>A1ZKR1</accession>
<comment type="similarity">
    <text evidence="1">Belongs to the metallo-dependent hydrolases superfamily. CpsB/CapC family.</text>
</comment>
<organism evidence="5 6">
    <name type="scientific">Microscilla marina ATCC 23134</name>
    <dbReference type="NCBI Taxonomy" id="313606"/>
    <lineage>
        <taxon>Bacteria</taxon>
        <taxon>Pseudomonadati</taxon>
        <taxon>Bacteroidota</taxon>
        <taxon>Cytophagia</taxon>
        <taxon>Cytophagales</taxon>
        <taxon>Microscillaceae</taxon>
        <taxon>Microscilla</taxon>
    </lineage>
</organism>
<dbReference type="EC" id="3.1.3.48" evidence="2"/>
<dbReference type="GO" id="GO:0004725">
    <property type="term" value="F:protein tyrosine phosphatase activity"/>
    <property type="evidence" value="ECO:0007669"/>
    <property type="project" value="UniProtKB-EC"/>
</dbReference>
<evidence type="ECO:0000256" key="2">
    <source>
        <dbReference type="ARBA" id="ARBA00013064"/>
    </source>
</evidence>
<dbReference type="PANTHER" id="PTHR39181:SF1">
    <property type="entry name" value="TYROSINE-PROTEIN PHOSPHATASE YWQE"/>
    <property type="match status" value="1"/>
</dbReference>
<evidence type="ECO:0000313" key="6">
    <source>
        <dbReference type="Proteomes" id="UP000004095"/>
    </source>
</evidence>
<dbReference type="PANTHER" id="PTHR39181">
    <property type="entry name" value="TYROSINE-PROTEIN PHOSPHATASE YWQE"/>
    <property type="match status" value="1"/>
</dbReference>